<dbReference type="InterPro" id="IPR023010">
    <property type="entry name" value="GcvPA"/>
</dbReference>
<dbReference type="InterPro" id="IPR015421">
    <property type="entry name" value="PyrdxlP-dep_Trfase_major"/>
</dbReference>
<dbReference type="EMBL" id="UINC01092757">
    <property type="protein sequence ID" value="SVC46610.1"/>
    <property type="molecule type" value="Genomic_DNA"/>
</dbReference>
<name>A0A382MD90_9ZZZZ</name>
<dbReference type="GO" id="GO:0004375">
    <property type="term" value="F:glycine dehydrogenase (decarboxylating) activity"/>
    <property type="evidence" value="ECO:0007669"/>
    <property type="project" value="InterPro"/>
</dbReference>
<dbReference type="SUPFAM" id="SSF53383">
    <property type="entry name" value="PLP-dependent transferases"/>
    <property type="match status" value="1"/>
</dbReference>
<sequence>MLNGAAVSNFSELIKIIPQKFRLTGDLGIGTPFSEMEIERELIQLSNSNAADNFCFSGGGVYDHFIPKAVDFISGRSEYYTSYTPYQAEVSQGTLQYLYEFQSMICEISGMDIANASLYDGSSAIAEACLLAHSFTRSKIILYSGSLNPHYLQVVKSYLTGQDMELIKIPEINGITDLS</sequence>
<evidence type="ECO:0000313" key="3">
    <source>
        <dbReference type="EMBL" id="SVC46610.1"/>
    </source>
</evidence>
<dbReference type="PANTHER" id="PTHR42806">
    <property type="entry name" value="GLYCINE CLEAVAGE SYSTEM P-PROTEIN"/>
    <property type="match status" value="1"/>
</dbReference>
<feature type="non-terminal residue" evidence="3">
    <location>
        <position position="179"/>
    </location>
</feature>
<evidence type="ECO:0000256" key="1">
    <source>
        <dbReference type="ARBA" id="ARBA00023002"/>
    </source>
</evidence>
<dbReference type="Pfam" id="PF02347">
    <property type="entry name" value="GDC-P"/>
    <property type="match status" value="1"/>
</dbReference>
<reference evidence="3" key="1">
    <citation type="submission" date="2018-05" db="EMBL/GenBank/DDBJ databases">
        <authorList>
            <person name="Lanie J.A."/>
            <person name="Ng W.-L."/>
            <person name="Kazmierczak K.M."/>
            <person name="Andrzejewski T.M."/>
            <person name="Davidsen T.M."/>
            <person name="Wayne K.J."/>
            <person name="Tettelin H."/>
            <person name="Glass J.I."/>
            <person name="Rusch D."/>
            <person name="Podicherti R."/>
            <person name="Tsui H.-C.T."/>
            <person name="Winkler M.E."/>
        </authorList>
    </citation>
    <scope>NUCLEOTIDE SEQUENCE</scope>
</reference>
<dbReference type="InterPro" id="IPR049315">
    <property type="entry name" value="GDC-P_N"/>
</dbReference>
<organism evidence="3">
    <name type="scientific">marine metagenome</name>
    <dbReference type="NCBI Taxonomy" id="408172"/>
    <lineage>
        <taxon>unclassified sequences</taxon>
        <taxon>metagenomes</taxon>
        <taxon>ecological metagenomes</taxon>
    </lineage>
</organism>
<dbReference type="PANTHER" id="PTHR42806:SF1">
    <property type="entry name" value="GLYCINE DEHYDROGENASE (DECARBOXYLATING)"/>
    <property type="match status" value="1"/>
</dbReference>
<accession>A0A382MD90</accession>
<dbReference type="Gene3D" id="3.40.640.10">
    <property type="entry name" value="Type I PLP-dependent aspartate aminotransferase-like (Major domain)"/>
    <property type="match status" value="1"/>
</dbReference>
<evidence type="ECO:0000259" key="2">
    <source>
        <dbReference type="Pfam" id="PF02347"/>
    </source>
</evidence>
<gene>
    <name evidence="3" type="ORF">METZ01_LOCUS299464</name>
</gene>
<dbReference type="AlphaFoldDB" id="A0A382MD90"/>
<protein>
    <recommendedName>
        <fullName evidence="2">Glycine cleavage system P-protein N-terminal domain-containing protein</fullName>
    </recommendedName>
</protein>
<dbReference type="GO" id="GO:0009116">
    <property type="term" value="P:nucleoside metabolic process"/>
    <property type="evidence" value="ECO:0007669"/>
    <property type="project" value="InterPro"/>
</dbReference>
<keyword evidence="1" id="KW-0560">Oxidoreductase</keyword>
<proteinExistence type="predicted"/>
<feature type="domain" description="Glycine cleavage system P-protein N-terminal" evidence="2">
    <location>
        <begin position="1"/>
        <end position="170"/>
    </location>
</feature>
<dbReference type="InterPro" id="IPR015424">
    <property type="entry name" value="PyrdxlP-dep_Trfase"/>
</dbReference>